<accession>F5R7C1</accession>
<dbReference type="SMART" id="SM00448">
    <property type="entry name" value="REC"/>
    <property type="match status" value="1"/>
</dbReference>
<dbReference type="Pfam" id="PF00072">
    <property type="entry name" value="Response_reg"/>
    <property type="match status" value="1"/>
</dbReference>
<feature type="domain" description="Response regulatory" evidence="3">
    <location>
        <begin position="21"/>
        <end position="136"/>
    </location>
</feature>
<sequence>MNPTVPLERSEPAPADLPPLSVLCVDDERNILASLRRLLRPQGYAIHTAESAAEALALLDGTPVDLIISDMRMPEMNGAEFLARVRARWPASVRVLLTGYADLSSTIEAINRGEIHRFISKPWDDEQLLAVVRDGLARRVLEREREQLRARIEEQNQELQQINVLLEEKVKVRTAELACANESLKQNFLTSIKVFSNLIEIRHPMLRGHSARVAALAGSMARHLNLNQAQINEVFAAALLHDIGKIGLADEVIAQPSDRLSGEPLKAWRAHAAQGESALLALDSMRGAARIIRHHHERWDGKGFPDGLQGEAIPPGARILAVANDFDSYMHGLVCGVRHSEDASFDYILLGRGSRYDAGIVVALRAALDEATTARVRDDALTVDKLEPGMKLSRDLVDRDGRLLLAADFVLDGVVIRQIREYAARVSPTMKLHVHPGASAKAS</sequence>
<comment type="caution">
    <text evidence="5">The sequence shown here is derived from an EMBL/GenBank/DDBJ whole genome shotgun (WGS) entry which is preliminary data.</text>
</comment>
<dbReference type="CDD" id="cd00077">
    <property type="entry name" value="HDc"/>
    <property type="match status" value="1"/>
</dbReference>
<dbReference type="CDD" id="cd17569">
    <property type="entry name" value="REC_HupR-like"/>
    <property type="match status" value="1"/>
</dbReference>
<evidence type="ECO:0000256" key="1">
    <source>
        <dbReference type="PROSITE-ProRule" id="PRU00169"/>
    </source>
</evidence>
<dbReference type="SUPFAM" id="SSF52172">
    <property type="entry name" value="CheY-like"/>
    <property type="match status" value="1"/>
</dbReference>
<dbReference type="SUPFAM" id="SSF109604">
    <property type="entry name" value="HD-domain/PDEase-like"/>
    <property type="match status" value="1"/>
</dbReference>
<dbReference type="PANTHER" id="PTHR45228">
    <property type="entry name" value="CYCLIC DI-GMP PHOSPHODIESTERASE TM_0186-RELATED"/>
    <property type="match status" value="1"/>
</dbReference>
<proteinExistence type="predicted"/>
<feature type="coiled-coil region" evidence="2">
    <location>
        <begin position="138"/>
        <end position="172"/>
    </location>
</feature>
<dbReference type="Pfam" id="PF13487">
    <property type="entry name" value="HD_5"/>
    <property type="match status" value="1"/>
</dbReference>
<reference evidence="5 6" key="1">
    <citation type="journal article" date="2011" name="J. Bacteriol.">
        <title>Genome sequence of Methyloversatilis universalis FAM5T, a methylotrophic representative of the order Rhodocyclales.</title>
        <authorList>
            <person name="Kittichotirat W."/>
            <person name="Good N.M."/>
            <person name="Hall R."/>
            <person name="Bringel F."/>
            <person name="Lajus A."/>
            <person name="Medigue C."/>
            <person name="Smalley N.E."/>
            <person name="Beck D."/>
            <person name="Bumgarner R."/>
            <person name="Vuilleumier S."/>
            <person name="Kalyuzhnaya M.G."/>
        </authorList>
    </citation>
    <scope>NUCLEOTIDE SEQUENCE [LARGE SCALE GENOMIC DNA]</scope>
    <source>
        <strain evidence="6">ATCC BAA-1314 / JCM 13912 / FAM5</strain>
    </source>
</reference>
<keyword evidence="1" id="KW-0597">Phosphoprotein</keyword>
<dbReference type="RefSeq" id="WP_008057642.1">
    <property type="nucleotide sequence ID" value="NZ_AFHG01000028.1"/>
</dbReference>
<dbReference type="Proteomes" id="UP000005019">
    <property type="component" value="Unassembled WGS sequence"/>
</dbReference>
<dbReference type="InterPro" id="IPR052020">
    <property type="entry name" value="Cyclic_di-GMP/3'3'-cGAMP_PDE"/>
</dbReference>
<name>F5R7C1_METUF</name>
<evidence type="ECO:0000313" key="5">
    <source>
        <dbReference type="EMBL" id="EGK73424.1"/>
    </source>
</evidence>
<keyword evidence="6" id="KW-1185">Reference proteome</keyword>
<dbReference type="STRING" id="1000565.METUNv1_00051"/>
<dbReference type="PROSITE" id="PS50110">
    <property type="entry name" value="RESPONSE_REGULATORY"/>
    <property type="match status" value="1"/>
</dbReference>
<evidence type="ECO:0000256" key="2">
    <source>
        <dbReference type="SAM" id="Coils"/>
    </source>
</evidence>
<dbReference type="OrthoDB" id="9763857at2"/>
<evidence type="ECO:0000259" key="3">
    <source>
        <dbReference type="PROSITE" id="PS50110"/>
    </source>
</evidence>
<protein>
    <submittedName>
        <fullName evidence="5">Response regulator receiver modulated metal dependent phosphohydrolase</fullName>
    </submittedName>
</protein>
<gene>
    <name evidence="5" type="ORF">METUNv1_00051</name>
</gene>
<dbReference type="GO" id="GO:0000160">
    <property type="term" value="P:phosphorelay signal transduction system"/>
    <property type="evidence" value="ECO:0007669"/>
    <property type="project" value="InterPro"/>
</dbReference>
<evidence type="ECO:0000313" key="6">
    <source>
        <dbReference type="Proteomes" id="UP000005019"/>
    </source>
</evidence>
<dbReference type="EMBL" id="AFHG01000028">
    <property type="protein sequence ID" value="EGK73424.1"/>
    <property type="molecule type" value="Genomic_DNA"/>
</dbReference>
<dbReference type="InterPro" id="IPR003607">
    <property type="entry name" value="HD/PDEase_dom"/>
</dbReference>
<dbReference type="InterPro" id="IPR037522">
    <property type="entry name" value="HD_GYP_dom"/>
</dbReference>
<feature type="modified residue" description="4-aspartylphosphate" evidence="1">
    <location>
        <position position="70"/>
    </location>
</feature>
<evidence type="ECO:0000259" key="4">
    <source>
        <dbReference type="PROSITE" id="PS51832"/>
    </source>
</evidence>
<keyword evidence="2" id="KW-0175">Coiled coil</keyword>
<organism evidence="5 6">
    <name type="scientific">Methyloversatilis universalis (strain ATCC BAA-1314 / DSM 25237 / JCM 13912 / CCUG 52030 / FAM5)</name>
    <dbReference type="NCBI Taxonomy" id="1000565"/>
    <lineage>
        <taxon>Bacteria</taxon>
        <taxon>Pseudomonadati</taxon>
        <taxon>Pseudomonadota</taxon>
        <taxon>Betaproteobacteria</taxon>
        <taxon>Nitrosomonadales</taxon>
        <taxon>Sterolibacteriaceae</taxon>
        <taxon>Methyloversatilis</taxon>
    </lineage>
</organism>
<dbReference type="GO" id="GO:0008081">
    <property type="term" value="F:phosphoric diester hydrolase activity"/>
    <property type="evidence" value="ECO:0007669"/>
    <property type="project" value="UniProtKB-ARBA"/>
</dbReference>
<feature type="domain" description="HD-GYP" evidence="4">
    <location>
        <begin position="184"/>
        <end position="380"/>
    </location>
</feature>
<keyword evidence="5" id="KW-0378">Hydrolase</keyword>
<dbReference type="eggNOG" id="COG3437">
    <property type="taxonomic scope" value="Bacteria"/>
</dbReference>
<dbReference type="Gene3D" id="3.40.50.2300">
    <property type="match status" value="1"/>
</dbReference>
<dbReference type="AlphaFoldDB" id="F5R7C1"/>
<dbReference type="InterPro" id="IPR011006">
    <property type="entry name" value="CheY-like_superfamily"/>
</dbReference>
<dbReference type="InterPro" id="IPR001789">
    <property type="entry name" value="Sig_transdc_resp-reg_receiver"/>
</dbReference>
<dbReference type="Gene3D" id="1.10.3210.10">
    <property type="entry name" value="Hypothetical protein af1432"/>
    <property type="match status" value="1"/>
</dbReference>
<dbReference type="PROSITE" id="PS51832">
    <property type="entry name" value="HD_GYP"/>
    <property type="match status" value="1"/>
</dbReference>
<dbReference type="SMART" id="SM00471">
    <property type="entry name" value="HDc"/>
    <property type="match status" value="1"/>
</dbReference>
<dbReference type="PANTHER" id="PTHR45228:SF8">
    <property type="entry name" value="TWO-COMPONENT RESPONSE REGULATOR-RELATED"/>
    <property type="match status" value="1"/>
</dbReference>